<protein>
    <recommendedName>
        <fullName evidence="2">Anti-sigma factor antagonist</fullName>
    </recommendedName>
</protein>
<sequence length="105" mass="11834">MSININSKLNEQECFWDISLEGELDVSTADKLKEHLHNLADKESLDMKINLTNLDYIDSTGLGVMIGVLKKLKINGKEIYILNPKINVKKIFAITGLDKIFKVEG</sequence>
<dbReference type="PANTHER" id="PTHR33495:SF2">
    <property type="entry name" value="ANTI-SIGMA FACTOR ANTAGONIST TM_1081-RELATED"/>
    <property type="match status" value="1"/>
</dbReference>
<dbReference type="PANTHER" id="PTHR33495">
    <property type="entry name" value="ANTI-SIGMA FACTOR ANTAGONIST TM_1081-RELATED-RELATED"/>
    <property type="match status" value="1"/>
</dbReference>
<dbReference type="SUPFAM" id="SSF52091">
    <property type="entry name" value="SpoIIaa-like"/>
    <property type="match status" value="1"/>
</dbReference>
<dbReference type="PROSITE" id="PS50801">
    <property type="entry name" value="STAS"/>
    <property type="match status" value="1"/>
</dbReference>
<comment type="similarity">
    <text evidence="1 2">Belongs to the anti-sigma-factor antagonist family.</text>
</comment>
<feature type="domain" description="STAS" evidence="3">
    <location>
        <begin position="18"/>
        <end position="105"/>
    </location>
</feature>
<accession>A0A2P2BVE2</accession>
<evidence type="ECO:0000256" key="1">
    <source>
        <dbReference type="ARBA" id="ARBA00009013"/>
    </source>
</evidence>
<dbReference type="EMBL" id="LN650648">
    <property type="protein sequence ID" value="CEI74331.1"/>
    <property type="molecule type" value="Genomic_DNA"/>
</dbReference>
<dbReference type="KEGG" id="rhom:FRIFI_2814"/>
<evidence type="ECO:0000256" key="2">
    <source>
        <dbReference type="RuleBase" id="RU003749"/>
    </source>
</evidence>
<dbReference type="InterPro" id="IPR002645">
    <property type="entry name" value="STAS_dom"/>
</dbReference>
<organism evidence="4 5">
    <name type="scientific">Romboutsia hominis</name>
    <dbReference type="NCBI Taxonomy" id="1507512"/>
    <lineage>
        <taxon>Bacteria</taxon>
        <taxon>Bacillati</taxon>
        <taxon>Bacillota</taxon>
        <taxon>Clostridia</taxon>
        <taxon>Peptostreptococcales</taxon>
        <taxon>Peptostreptococcaceae</taxon>
        <taxon>Romboutsia</taxon>
    </lineage>
</organism>
<dbReference type="GO" id="GO:0043856">
    <property type="term" value="F:anti-sigma factor antagonist activity"/>
    <property type="evidence" value="ECO:0007669"/>
    <property type="project" value="InterPro"/>
</dbReference>
<gene>
    <name evidence="4" type="ORF">FRIFI_2814</name>
</gene>
<dbReference type="InterPro" id="IPR036513">
    <property type="entry name" value="STAS_dom_sf"/>
</dbReference>
<dbReference type="CDD" id="cd07043">
    <property type="entry name" value="STAS_anti-anti-sigma_factors"/>
    <property type="match status" value="1"/>
</dbReference>
<dbReference type="NCBIfam" id="TIGR00377">
    <property type="entry name" value="ant_ant_sig"/>
    <property type="match status" value="1"/>
</dbReference>
<dbReference type="Pfam" id="PF01740">
    <property type="entry name" value="STAS"/>
    <property type="match status" value="1"/>
</dbReference>
<name>A0A2P2BVE2_9FIRM</name>
<evidence type="ECO:0000313" key="4">
    <source>
        <dbReference type="EMBL" id="CEI74331.1"/>
    </source>
</evidence>
<evidence type="ECO:0000259" key="3">
    <source>
        <dbReference type="PROSITE" id="PS50801"/>
    </source>
</evidence>
<keyword evidence="5" id="KW-1185">Reference proteome</keyword>
<dbReference type="RefSeq" id="WP_166506172.1">
    <property type="nucleotide sequence ID" value="NZ_FJTZ01000006.1"/>
</dbReference>
<dbReference type="Gene3D" id="3.30.750.24">
    <property type="entry name" value="STAS domain"/>
    <property type="match status" value="1"/>
</dbReference>
<dbReference type="AlphaFoldDB" id="A0A2P2BVE2"/>
<dbReference type="Proteomes" id="UP000245695">
    <property type="component" value="Chromosome 1"/>
</dbReference>
<dbReference type="InterPro" id="IPR003658">
    <property type="entry name" value="Anti-sigma_ant"/>
</dbReference>
<proteinExistence type="inferred from homology"/>
<reference evidence="4 5" key="1">
    <citation type="submission" date="2014-09" db="EMBL/GenBank/DDBJ databases">
        <authorList>
            <person name="Hornung B.V."/>
        </authorList>
    </citation>
    <scope>NUCLEOTIDE SEQUENCE [LARGE SCALE GENOMIC DNA]</scope>
    <source>
        <strain evidence="4 5">FRIFI</strain>
    </source>
</reference>
<evidence type="ECO:0000313" key="5">
    <source>
        <dbReference type="Proteomes" id="UP000245695"/>
    </source>
</evidence>